<dbReference type="SMART" id="SM00164">
    <property type="entry name" value="TBC"/>
    <property type="match status" value="1"/>
</dbReference>
<feature type="domain" description="Rab-GAP TBC" evidence="3">
    <location>
        <begin position="150"/>
        <end position="343"/>
    </location>
</feature>
<accession>A0ABP0ZUH9</accession>
<dbReference type="SUPFAM" id="SSF47923">
    <property type="entry name" value="Ypt/Rab-GAP domain of gyp1p"/>
    <property type="match status" value="2"/>
</dbReference>
<organism evidence="4 5">
    <name type="scientific">Lodderomyces beijingensis</name>
    <dbReference type="NCBI Taxonomy" id="1775926"/>
    <lineage>
        <taxon>Eukaryota</taxon>
        <taxon>Fungi</taxon>
        <taxon>Dikarya</taxon>
        <taxon>Ascomycota</taxon>
        <taxon>Saccharomycotina</taxon>
        <taxon>Pichiomycetes</taxon>
        <taxon>Debaryomycetaceae</taxon>
        <taxon>Candida/Lodderomyces clade</taxon>
        <taxon>Lodderomyces</taxon>
    </lineage>
</organism>
<dbReference type="EMBL" id="OZ022409">
    <property type="protein sequence ID" value="CAK9439949.1"/>
    <property type="molecule type" value="Genomic_DNA"/>
</dbReference>
<dbReference type="PROSITE" id="PS50086">
    <property type="entry name" value="TBC_RABGAP"/>
    <property type="match status" value="1"/>
</dbReference>
<dbReference type="Proteomes" id="UP001497383">
    <property type="component" value="Chromosome 5"/>
</dbReference>
<dbReference type="RefSeq" id="XP_066830987.1">
    <property type="nucleotide sequence ID" value="XM_066974227.1"/>
</dbReference>
<proteinExistence type="inferred from homology"/>
<dbReference type="Gene3D" id="1.10.8.270">
    <property type="entry name" value="putative rabgap domain of human tbc1 domain family member 14 like domains"/>
    <property type="match status" value="1"/>
</dbReference>
<reference evidence="4 5" key="1">
    <citation type="submission" date="2024-03" db="EMBL/GenBank/DDBJ databases">
        <authorList>
            <person name="Brejova B."/>
        </authorList>
    </citation>
    <scope>NUCLEOTIDE SEQUENCE [LARGE SCALE GENOMIC DNA]</scope>
    <source>
        <strain evidence="4 5">CBS 14171</strain>
    </source>
</reference>
<evidence type="ECO:0000313" key="5">
    <source>
        <dbReference type="Proteomes" id="UP001497383"/>
    </source>
</evidence>
<dbReference type="Pfam" id="PF00566">
    <property type="entry name" value="RabGAP-TBC"/>
    <property type="match status" value="1"/>
</dbReference>
<dbReference type="InterPro" id="IPR035969">
    <property type="entry name" value="Rab-GAP_TBC_sf"/>
</dbReference>
<dbReference type="GeneID" id="92209245"/>
<evidence type="ECO:0000259" key="3">
    <source>
        <dbReference type="PROSITE" id="PS50086"/>
    </source>
</evidence>
<name>A0ABP0ZUH9_9ASCO</name>
<keyword evidence="5" id="KW-1185">Reference proteome</keyword>
<evidence type="ECO:0000256" key="1">
    <source>
        <dbReference type="ARBA" id="ARBA00005521"/>
    </source>
</evidence>
<comment type="similarity">
    <text evidence="1">Belongs to the OCA5 family.</text>
</comment>
<dbReference type="PANTHER" id="PTHR47219:SF9">
    <property type="entry name" value="GTPASE ACTIVATING PROTEIN AND CENTROSOME-ASSOCIATED, ISOFORM B"/>
    <property type="match status" value="1"/>
</dbReference>
<evidence type="ECO:0000313" key="4">
    <source>
        <dbReference type="EMBL" id="CAK9439949.1"/>
    </source>
</evidence>
<evidence type="ECO:0000256" key="2">
    <source>
        <dbReference type="ARBA" id="ARBA00019144"/>
    </source>
</evidence>
<dbReference type="InterPro" id="IPR000195">
    <property type="entry name" value="Rab-GAP-TBC_dom"/>
</dbReference>
<dbReference type="InterPro" id="IPR050302">
    <property type="entry name" value="Rab_GAP_TBC_domain"/>
</dbReference>
<dbReference type="PANTHER" id="PTHR47219">
    <property type="entry name" value="RAB GTPASE-ACTIVATING PROTEIN 1-LIKE"/>
    <property type="match status" value="1"/>
</dbReference>
<gene>
    <name evidence="4" type="ORF">LODBEIA_P40490</name>
</gene>
<sequence length="581" mass="65752">MIDFESLLEFEESLGQSLNRSHKLILLALEAKIDQVREDDRNFHDDVDPALSCCSEAQPSVEELAESYDVREDEFARCNTCGQSLARAADAEAEAEAPAPASCCKMAMDKNKLASWSSLDKSYWASFMDNPSRTINTLPNYTELSCLRQGIPNCLRSFVWRKLFLLNSTKIPTSIQLVYQNFQHSYSVEVATQIKKDLSRTFPAVEFFKEARTIEDLSTILNVYANYDAELGYCQGLLFLVGVLYHHLQRNCELTFYALTNIMAIESELHDVFTPTMMSTISNQWANEFASIFKQVDTEFYTHLSSIADMSTFLFQWWLSFMSSHVPDLSIISRIMDFCLLQGWKVGIFKISLGLLVSNRPILMSLVEGDEEVVYQHMLNESKWGTVMGNLEGFFGELLFSWQDDLFIDFQRIESMSSSTSTSDTYPYASHAHPYTLQSLKSLPLFNLKSPTAPGRLRSNTTSTGATNQSQSSLFSFKTSSNGKYAESIYSNTSEDSLETKSFTDFLKLPTFAKKNHNSNEKSSGKMEDDLWAENKSLRLENDELKMMLGKAFALLNAPAGENEMEIALLKGEILQVISEE</sequence>
<protein>
    <recommendedName>
        <fullName evidence="2">Oxidant-induced cell-cycle arrest protein 5</fullName>
    </recommendedName>
</protein>
<dbReference type="Gene3D" id="1.10.472.80">
    <property type="entry name" value="Ypt/Rab-GAP domain of gyp1p, domain 3"/>
    <property type="match status" value="1"/>
</dbReference>